<feature type="domain" description="Major facilitator superfamily (MFS) profile" evidence="6">
    <location>
        <begin position="25"/>
        <end position="437"/>
    </location>
</feature>
<dbReference type="GO" id="GO:0015232">
    <property type="term" value="F:heme transmembrane transporter activity"/>
    <property type="evidence" value="ECO:0007669"/>
    <property type="project" value="TreeGrafter"/>
</dbReference>
<dbReference type="InterPro" id="IPR020846">
    <property type="entry name" value="MFS_dom"/>
</dbReference>
<evidence type="ECO:0000313" key="8">
    <source>
        <dbReference type="Proteomes" id="UP001153636"/>
    </source>
</evidence>
<feature type="transmembrane region" description="Helical" evidence="5">
    <location>
        <begin position="324"/>
        <end position="341"/>
    </location>
</feature>
<evidence type="ECO:0000256" key="3">
    <source>
        <dbReference type="ARBA" id="ARBA00022989"/>
    </source>
</evidence>
<keyword evidence="3 5" id="KW-1133">Transmembrane helix</keyword>
<dbReference type="InterPro" id="IPR049680">
    <property type="entry name" value="FLVCR1-2_SLC49-like"/>
</dbReference>
<feature type="transmembrane region" description="Helical" evidence="5">
    <location>
        <begin position="28"/>
        <end position="48"/>
    </location>
</feature>
<dbReference type="InterPro" id="IPR011701">
    <property type="entry name" value="MFS"/>
</dbReference>
<reference evidence="7" key="1">
    <citation type="submission" date="2022-01" db="EMBL/GenBank/DDBJ databases">
        <authorList>
            <person name="King R."/>
        </authorList>
    </citation>
    <scope>NUCLEOTIDE SEQUENCE</scope>
</reference>
<dbReference type="Proteomes" id="UP001153636">
    <property type="component" value="Chromosome 13"/>
</dbReference>
<feature type="transmembrane region" description="Helical" evidence="5">
    <location>
        <begin position="95"/>
        <end position="114"/>
    </location>
</feature>
<dbReference type="InterPro" id="IPR036259">
    <property type="entry name" value="MFS_trans_sf"/>
</dbReference>
<keyword evidence="4 5" id="KW-0472">Membrane</keyword>
<evidence type="ECO:0000313" key="7">
    <source>
        <dbReference type="EMBL" id="CAH1102505.1"/>
    </source>
</evidence>
<organism evidence="7 8">
    <name type="scientific">Psylliodes chrysocephalus</name>
    <dbReference type="NCBI Taxonomy" id="3402493"/>
    <lineage>
        <taxon>Eukaryota</taxon>
        <taxon>Metazoa</taxon>
        <taxon>Ecdysozoa</taxon>
        <taxon>Arthropoda</taxon>
        <taxon>Hexapoda</taxon>
        <taxon>Insecta</taxon>
        <taxon>Pterygota</taxon>
        <taxon>Neoptera</taxon>
        <taxon>Endopterygota</taxon>
        <taxon>Coleoptera</taxon>
        <taxon>Polyphaga</taxon>
        <taxon>Cucujiformia</taxon>
        <taxon>Chrysomeloidea</taxon>
        <taxon>Chrysomelidae</taxon>
        <taxon>Galerucinae</taxon>
        <taxon>Alticini</taxon>
        <taxon>Psylliodes</taxon>
    </lineage>
</organism>
<feature type="transmembrane region" description="Helical" evidence="5">
    <location>
        <begin position="68"/>
        <end position="88"/>
    </location>
</feature>
<dbReference type="GO" id="GO:0016020">
    <property type="term" value="C:membrane"/>
    <property type="evidence" value="ECO:0007669"/>
    <property type="project" value="UniProtKB-SubCell"/>
</dbReference>
<proteinExistence type="predicted"/>
<protein>
    <recommendedName>
        <fullName evidence="6">Major facilitator superfamily (MFS) profile domain-containing protein</fullName>
    </recommendedName>
</protein>
<sequence>MEVESKQIEKMLPDNSAPLKIKAYKKRWLILGIFIYYASINSLQWLEYSSITNLVVKYYNVNTMAVDWSSTVYFAVYPLLVIPVSYLIEMQGLRLAGLIGCIGNLVAVAVKVLSIHNDRFWVVMLGQTIGAVSQLFIVCLPTKIASVWFKENEVSTACSLGVSGTQMGFALGFILPTLLVHDSNNLDDIGEGLNTLCWTLVGIMIPVTVATITYFPNEPKLPPNKVQAILRENNKKFKSKDFFNSIKKLFKSKGFMIHLVAYSINIAGINAVAIFLNQFVLQYFPGADEDVGWMGLLLVVTGLISSVIFGICLDKTHKYKELSLFIYISTAISIVFLMFSMKYESKVMTYISCGVLGVFACGYMPVGFEFAMELTYPLEESTTTGIILSSVQLFGVIFVVMLGFLNKVMEAFWSLAVVCVILVIGNVFLFFVPNKLKRQDAFKKNAFTLI</sequence>
<dbReference type="Gene3D" id="1.20.1250.20">
    <property type="entry name" value="MFS general substrate transporter like domains"/>
    <property type="match status" value="1"/>
</dbReference>
<feature type="transmembrane region" description="Helical" evidence="5">
    <location>
        <begin position="120"/>
        <end position="142"/>
    </location>
</feature>
<feature type="transmembrane region" description="Helical" evidence="5">
    <location>
        <begin position="255"/>
        <end position="279"/>
    </location>
</feature>
<dbReference type="GO" id="GO:0020037">
    <property type="term" value="F:heme binding"/>
    <property type="evidence" value="ECO:0007669"/>
    <property type="project" value="TreeGrafter"/>
</dbReference>
<dbReference type="OrthoDB" id="422206at2759"/>
<keyword evidence="8" id="KW-1185">Reference proteome</keyword>
<dbReference type="GO" id="GO:0097037">
    <property type="term" value="P:heme export"/>
    <property type="evidence" value="ECO:0007669"/>
    <property type="project" value="TreeGrafter"/>
</dbReference>
<feature type="transmembrane region" description="Helical" evidence="5">
    <location>
        <begin position="386"/>
        <end position="405"/>
    </location>
</feature>
<dbReference type="SUPFAM" id="SSF103473">
    <property type="entry name" value="MFS general substrate transporter"/>
    <property type="match status" value="1"/>
</dbReference>
<feature type="transmembrane region" description="Helical" evidence="5">
    <location>
        <begin position="411"/>
        <end position="432"/>
    </location>
</feature>
<dbReference type="AlphaFoldDB" id="A0A9P0CMG0"/>
<name>A0A9P0CMG0_9CUCU</name>
<dbReference type="EMBL" id="OV651825">
    <property type="protein sequence ID" value="CAH1102505.1"/>
    <property type="molecule type" value="Genomic_DNA"/>
</dbReference>
<dbReference type="Pfam" id="PF07690">
    <property type="entry name" value="MFS_1"/>
    <property type="match status" value="1"/>
</dbReference>
<dbReference type="PANTHER" id="PTHR10924:SF4">
    <property type="entry name" value="GH15861P"/>
    <property type="match status" value="1"/>
</dbReference>
<keyword evidence="2 5" id="KW-0812">Transmembrane</keyword>
<feature type="transmembrane region" description="Helical" evidence="5">
    <location>
        <begin position="154"/>
        <end position="175"/>
    </location>
</feature>
<feature type="transmembrane region" description="Helical" evidence="5">
    <location>
        <begin position="291"/>
        <end position="312"/>
    </location>
</feature>
<dbReference type="PROSITE" id="PS50850">
    <property type="entry name" value="MFS"/>
    <property type="match status" value="1"/>
</dbReference>
<evidence type="ECO:0000256" key="2">
    <source>
        <dbReference type="ARBA" id="ARBA00022692"/>
    </source>
</evidence>
<dbReference type="PANTHER" id="PTHR10924">
    <property type="entry name" value="MAJOR FACILITATOR SUPERFAMILY PROTEIN-RELATED"/>
    <property type="match status" value="1"/>
</dbReference>
<accession>A0A9P0CMG0</accession>
<evidence type="ECO:0000256" key="4">
    <source>
        <dbReference type="ARBA" id="ARBA00023136"/>
    </source>
</evidence>
<evidence type="ECO:0000259" key="6">
    <source>
        <dbReference type="PROSITE" id="PS50850"/>
    </source>
</evidence>
<gene>
    <name evidence="7" type="ORF">PSYICH_LOCUS4133</name>
</gene>
<feature type="transmembrane region" description="Helical" evidence="5">
    <location>
        <begin position="195"/>
        <end position="215"/>
    </location>
</feature>
<comment type="subcellular location">
    <subcellularLocation>
        <location evidence="1">Membrane</location>
        <topology evidence="1">Multi-pass membrane protein</topology>
    </subcellularLocation>
</comment>
<feature type="transmembrane region" description="Helical" evidence="5">
    <location>
        <begin position="347"/>
        <end position="366"/>
    </location>
</feature>
<evidence type="ECO:0000256" key="5">
    <source>
        <dbReference type="SAM" id="Phobius"/>
    </source>
</evidence>
<evidence type="ECO:0000256" key="1">
    <source>
        <dbReference type="ARBA" id="ARBA00004141"/>
    </source>
</evidence>